<dbReference type="HOGENOM" id="CLU_144769_0_0_6"/>
<reference evidence="1 2" key="1">
    <citation type="journal article" date="2009" name="J. Bacteriol.">
        <title>Draft genome sequence of the extremely acidophilic bacterium Acidithiobacillus caldus ATCC 51756 reveals metabolic versatility in the genus Acidithiobacillus.</title>
        <authorList>
            <person name="Valdes J."/>
            <person name="Quatrini R."/>
            <person name="Hallberg K."/>
            <person name="Dopson M."/>
            <person name="Valenzuela P.D."/>
            <person name="Holmes D.S."/>
        </authorList>
    </citation>
    <scope>NUCLEOTIDE SEQUENCE [LARGE SCALE GENOMIC DNA]</scope>
    <source>
        <strain evidence="2">ATCC 51756 / DSM 8584 / KU</strain>
    </source>
</reference>
<gene>
    <name evidence="1" type="ORF">Acaty_c1720</name>
</gene>
<dbReference type="SUPFAM" id="SSF47413">
    <property type="entry name" value="lambda repressor-like DNA-binding domains"/>
    <property type="match status" value="1"/>
</dbReference>
<evidence type="ECO:0000313" key="2">
    <source>
        <dbReference type="Proteomes" id="UP000005522"/>
    </source>
</evidence>
<dbReference type="Pfam" id="PF10387">
    <property type="entry name" value="DUF2442"/>
    <property type="match status" value="1"/>
</dbReference>
<proteinExistence type="predicted"/>
<dbReference type="Proteomes" id="UP000005522">
    <property type="component" value="Chromosome"/>
</dbReference>
<dbReference type="SUPFAM" id="SSF143880">
    <property type="entry name" value="NE0471 N-terminal domain-like"/>
    <property type="match status" value="1"/>
</dbReference>
<dbReference type="Gene3D" id="1.10.260.40">
    <property type="entry name" value="lambda repressor-like DNA-binding domains"/>
    <property type="match status" value="1"/>
</dbReference>
<dbReference type="KEGG" id="acz:Acaty_c1720"/>
<dbReference type="InterPro" id="IPR010982">
    <property type="entry name" value="Lambda_DNA-bd_dom_sf"/>
</dbReference>
<sequence>MNHAPQIRKAEITGPFQTTIEWSTGETFVTDLRSTIGPKREGDPFVALHDPAIFAQAQSDDWGDGLSWPGGLDLGADLLYSLGRQQAGLPTREDFAAWMERNQLSLSLAAQAIGMTRRMIAYYKSGARPIPKTVWLACIGYESLQHEAA</sequence>
<name>A0A059ZVE3_ACICK</name>
<dbReference type="GeneID" id="92931829"/>
<dbReference type="Gene3D" id="3.30.2020.10">
    <property type="entry name" value="NE0471-like N-terminal domain"/>
    <property type="match status" value="1"/>
</dbReference>
<dbReference type="InterPro" id="IPR036782">
    <property type="entry name" value="NE0471-like_N"/>
</dbReference>
<protein>
    <recommendedName>
        <fullName evidence="3">DUF2442 domain-containing protein</fullName>
    </recommendedName>
</protein>
<dbReference type="RefSeq" id="WP_004872723.1">
    <property type="nucleotide sequence ID" value="NZ_CP005986.1"/>
</dbReference>
<dbReference type="eggNOG" id="ENOG502ZF2C">
    <property type="taxonomic scope" value="Bacteria"/>
</dbReference>
<accession>A0A059ZVE3</accession>
<evidence type="ECO:0000313" key="1">
    <source>
        <dbReference type="EMBL" id="AIA55580.1"/>
    </source>
</evidence>
<organism evidence="1 2">
    <name type="scientific">Acidithiobacillus caldus (strain ATCC 51756 / DSM 8584 / KU)</name>
    <dbReference type="NCBI Taxonomy" id="637389"/>
    <lineage>
        <taxon>Bacteria</taxon>
        <taxon>Pseudomonadati</taxon>
        <taxon>Pseudomonadota</taxon>
        <taxon>Acidithiobacillia</taxon>
        <taxon>Acidithiobacillales</taxon>
        <taxon>Acidithiobacillaceae</taxon>
        <taxon>Acidithiobacillus</taxon>
    </lineage>
</organism>
<dbReference type="InterPro" id="IPR018841">
    <property type="entry name" value="DUF2442"/>
</dbReference>
<dbReference type="GO" id="GO:0003677">
    <property type="term" value="F:DNA binding"/>
    <property type="evidence" value="ECO:0007669"/>
    <property type="project" value="InterPro"/>
</dbReference>
<evidence type="ECO:0008006" key="3">
    <source>
        <dbReference type="Google" id="ProtNLM"/>
    </source>
</evidence>
<dbReference type="EMBL" id="CP005986">
    <property type="protein sequence ID" value="AIA55580.1"/>
    <property type="molecule type" value="Genomic_DNA"/>
</dbReference>
<dbReference type="AlphaFoldDB" id="A0A059ZVE3"/>